<dbReference type="GeneID" id="28815636"/>
<feature type="domain" description="C2H2-type" evidence="1">
    <location>
        <begin position="101"/>
        <end position="127"/>
    </location>
</feature>
<organism evidence="2 3">
    <name type="scientific">Mollisia scopiformis</name>
    <name type="common">Conifer needle endophyte fungus</name>
    <name type="synonym">Phialocephala scopiformis</name>
    <dbReference type="NCBI Taxonomy" id="149040"/>
    <lineage>
        <taxon>Eukaryota</taxon>
        <taxon>Fungi</taxon>
        <taxon>Dikarya</taxon>
        <taxon>Ascomycota</taxon>
        <taxon>Pezizomycotina</taxon>
        <taxon>Leotiomycetes</taxon>
        <taxon>Helotiales</taxon>
        <taxon>Mollisiaceae</taxon>
        <taxon>Mollisia</taxon>
    </lineage>
</organism>
<accession>A0A194WVF9</accession>
<keyword evidence="3" id="KW-1185">Reference proteome</keyword>
<dbReference type="EMBL" id="KQ947425">
    <property type="protein sequence ID" value="KUJ11953.1"/>
    <property type="molecule type" value="Genomic_DNA"/>
</dbReference>
<proteinExistence type="predicted"/>
<dbReference type="Proteomes" id="UP000070700">
    <property type="component" value="Unassembled WGS sequence"/>
</dbReference>
<gene>
    <name evidence="2" type="ORF">LY89DRAFT_216975</name>
</gene>
<feature type="domain" description="C2H2-type" evidence="1">
    <location>
        <begin position="40"/>
        <end position="68"/>
    </location>
</feature>
<evidence type="ECO:0000313" key="2">
    <source>
        <dbReference type="EMBL" id="KUJ11953.1"/>
    </source>
</evidence>
<dbReference type="SMART" id="SM00355">
    <property type="entry name" value="ZnF_C2H2"/>
    <property type="match status" value="4"/>
</dbReference>
<evidence type="ECO:0000313" key="3">
    <source>
        <dbReference type="Proteomes" id="UP000070700"/>
    </source>
</evidence>
<feature type="domain" description="C2H2-type" evidence="1">
    <location>
        <begin position="71"/>
        <end position="95"/>
    </location>
</feature>
<name>A0A194WVF9_MOLSC</name>
<protein>
    <recommendedName>
        <fullName evidence="1">C2H2-type domain-containing protein</fullName>
    </recommendedName>
</protein>
<dbReference type="AlphaFoldDB" id="A0A194WVF9"/>
<sequence length="177" mass="19998">MNIILSKRCDVHGCTVKKPFNSIEDRQAHFTTTHKIHRPNHCPIEECTRHSNGFTTLGKLVEHIKVEHDPPKCTFDHCDFRSLGNVMVGHVQRMHRQGNGWECKLPGCEGSKSGFTYDRFRSHVFSHGIGNWSYSQLWAVDRGDKSFILDGTFVTCKHCSESRAPSGQNEASKDGTA</sequence>
<evidence type="ECO:0000259" key="1">
    <source>
        <dbReference type="SMART" id="SM00355"/>
    </source>
</evidence>
<dbReference type="InParanoid" id="A0A194WVF9"/>
<dbReference type="InterPro" id="IPR013087">
    <property type="entry name" value="Znf_C2H2_type"/>
</dbReference>
<dbReference type="KEGG" id="psco:LY89DRAFT_216975"/>
<dbReference type="OrthoDB" id="2687452at2759"/>
<reference evidence="2 3" key="1">
    <citation type="submission" date="2015-10" db="EMBL/GenBank/DDBJ databases">
        <title>Full genome of DAOMC 229536 Phialocephala scopiformis, a fungal endophyte of spruce producing the potent anti-insectan compound rugulosin.</title>
        <authorList>
            <consortium name="DOE Joint Genome Institute"/>
            <person name="Walker A.K."/>
            <person name="Frasz S.L."/>
            <person name="Seifert K.A."/>
            <person name="Miller J.D."/>
            <person name="Mondo S.J."/>
            <person name="Labutti K."/>
            <person name="Lipzen A."/>
            <person name="Dockter R."/>
            <person name="Kennedy M."/>
            <person name="Grigoriev I.V."/>
            <person name="Spatafora J.W."/>
        </authorList>
    </citation>
    <scope>NUCLEOTIDE SEQUENCE [LARGE SCALE GENOMIC DNA]</scope>
    <source>
        <strain evidence="2 3">CBS 120377</strain>
    </source>
</reference>
<feature type="domain" description="C2H2-type" evidence="1">
    <location>
        <begin position="7"/>
        <end position="34"/>
    </location>
</feature>
<dbReference type="RefSeq" id="XP_018066308.1">
    <property type="nucleotide sequence ID" value="XM_018205910.1"/>
</dbReference>